<comment type="caution">
    <text evidence="2">The sequence shown here is derived from an EMBL/GenBank/DDBJ whole genome shotgun (WGS) entry which is preliminary data.</text>
</comment>
<evidence type="ECO:0000256" key="1">
    <source>
        <dbReference type="SAM" id="Phobius"/>
    </source>
</evidence>
<accession>A0A1J6WUW8</accession>
<dbReference type="RefSeq" id="WP_071617684.1">
    <property type="nucleotide sequence ID" value="NZ_MINN01000074.1"/>
</dbReference>
<evidence type="ECO:0000313" key="2">
    <source>
        <dbReference type="EMBL" id="OIU72019.1"/>
    </source>
</evidence>
<keyword evidence="3" id="KW-1185">Reference proteome</keyword>
<dbReference type="AlphaFoldDB" id="A0A1J6WUW8"/>
<feature type="transmembrane region" description="Helical" evidence="1">
    <location>
        <begin position="35"/>
        <end position="51"/>
    </location>
</feature>
<keyword evidence="1" id="KW-0812">Transmembrane</keyword>
<sequence length="61" mass="6916">MNKKVLTDIRTITGFITAFLLSIASIILALNDNQFWVAAIVISFVLLSFNVRRADKLYKEV</sequence>
<keyword evidence="1" id="KW-0472">Membrane</keyword>
<dbReference type="EMBL" id="MINN01000074">
    <property type="protein sequence ID" value="OIU72019.1"/>
    <property type="molecule type" value="Genomic_DNA"/>
</dbReference>
<organism evidence="2 3">
    <name type="scientific">Rossellomorea aquimaris</name>
    <dbReference type="NCBI Taxonomy" id="189382"/>
    <lineage>
        <taxon>Bacteria</taxon>
        <taxon>Bacillati</taxon>
        <taxon>Bacillota</taxon>
        <taxon>Bacilli</taxon>
        <taxon>Bacillales</taxon>
        <taxon>Bacillaceae</taxon>
        <taxon>Rossellomorea</taxon>
    </lineage>
</organism>
<gene>
    <name evidence="2" type="ORF">BHE18_05095</name>
</gene>
<evidence type="ECO:0000313" key="3">
    <source>
        <dbReference type="Proteomes" id="UP000182062"/>
    </source>
</evidence>
<feature type="transmembrane region" description="Helical" evidence="1">
    <location>
        <begin position="12"/>
        <end position="29"/>
    </location>
</feature>
<name>A0A1J6WUW8_9BACI</name>
<reference evidence="2 3" key="1">
    <citation type="submission" date="2016-09" db="EMBL/GenBank/DDBJ databases">
        <title>Bacillus aquimaris SAMM genome sequence reveals colonization and biosurfactant production capacities.</title>
        <authorList>
            <person name="Waghmode S.R."/>
            <person name="Suryavanshi M.V."/>
        </authorList>
    </citation>
    <scope>NUCLEOTIDE SEQUENCE [LARGE SCALE GENOMIC DNA]</scope>
    <source>
        <strain evidence="2 3">SAMM</strain>
    </source>
</reference>
<keyword evidence="1" id="KW-1133">Transmembrane helix</keyword>
<proteinExistence type="predicted"/>
<dbReference type="OrthoDB" id="2940849at2"/>
<protein>
    <submittedName>
        <fullName evidence="2">Uncharacterized protein</fullName>
    </submittedName>
</protein>
<dbReference type="Proteomes" id="UP000182062">
    <property type="component" value="Unassembled WGS sequence"/>
</dbReference>